<protein>
    <submittedName>
        <fullName evidence="1">Uncharacterized protein</fullName>
    </submittedName>
</protein>
<evidence type="ECO:0000313" key="1">
    <source>
        <dbReference type="EMBL" id="KAF3441451.1"/>
    </source>
</evidence>
<proteinExistence type="predicted"/>
<gene>
    <name evidence="1" type="ORF">FNV43_RR15365</name>
</gene>
<name>A0A8K0E781_9ROSA</name>
<dbReference type="Proteomes" id="UP000796880">
    <property type="component" value="Unassembled WGS sequence"/>
</dbReference>
<evidence type="ECO:0000313" key="2">
    <source>
        <dbReference type="Proteomes" id="UP000796880"/>
    </source>
</evidence>
<accession>A0A8K0E781</accession>
<organism evidence="1 2">
    <name type="scientific">Rhamnella rubrinervis</name>
    <dbReference type="NCBI Taxonomy" id="2594499"/>
    <lineage>
        <taxon>Eukaryota</taxon>
        <taxon>Viridiplantae</taxon>
        <taxon>Streptophyta</taxon>
        <taxon>Embryophyta</taxon>
        <taxon>Tracheophyta</taxon>
        <taxon>Spermatophyta</taxon>
        <taxon>Magnoliopsida</taxon>
        <taxon>eudicotyledons</taxon>
        <taxon>Gunneridae</taxon>
        <taxon>Pentapetalae</taxon>
        <taxon>rosids</taxon>
        <taxon>fabids</taxon>
        <taxon>Rosales</taxon>
        <taxon>Rhamnaceae</taxon>
        <taxon>rhamnoid group</taxon>
        <taxon>Rhamneae</taxon>
        <taxon>Rhamnella</taxon>
    </lineage>
</organism>
<comment type="caution">
    <text evidence="1">The sequence shown here is derived from an EMBL/GenBank/DDBJ whole genome shotgun (WGS) entry which is preliminary data.</text>
</comment>
<dbReference type="AlphaFoldDB" id="A0A8K0E781"/>
<dbReference type="EMBL" id="VOIH02000007">
    <property type="protein sequence ID" value="KAF3441451.1"/>
    <property type="molecule type" value="Genomic_DNA"/>
</dbReference>
<sequence>MNPLTKCSEKSSGIFFPFRYFHKNPGDAMLDWETRQCGIGTPVVMKDLSFLSDLSLRIQAMLDWDTRRCGIGTPVVMKDPSFLLDLSLRIQAMLDWDIRRCGIGTSSGLDCYERTFFPFRAFLKNLGDVRLGHQIFQKVTHLGIAPTGARLTLEPLRAP</sequence>
<reference evidence="1" key="1">
    <citation type="submission" date="2020-03" db="EMBL/GenBank/DDBJ databases">
        <title>A high-quality chromosome-level genome assembly of a woody plant with both climbing and erect habits, Rhamnella rubrinervis.</title>
        <authorList>
            <person name="Lu Z."/>
            <person name="Yang Y."/>
            <person name="Zhu X."/>
            <person name="Sun Y."/>
        </authorList>
    </citation>
    <scope>NUCLEOTIDE SEQUENCE</scope>
    <source>
        <strain evidence="1">BYM</strain>
        <tissue evidence="1">Leaf</tissue>
    </source>
</reference>
<keyword evidence="2" id="KW-1185">Reference proteome</keyword>